<evidence type="ECO:0000313" key="2">
    <source>
        <dbReference type="Proteomes" id="UP000246896"/>
    </source>
</evidence>
<dbReference type="EMBL" id="HG792102">
    <property type="protein sequence ID" value="CDK12663.1"/>
    <property type="molecule type" value="Genomic_DNA"/>
</dbReference>
<dbReference type="Proteomes" id="UP000246896">
    <property type="component" value="Segment"/>
</dbReference>
<name>A0A0P0ZFG2_9CAUD</name>
<reference evidence="2" key="1">
    <citation type="submission" date="2013-10" db="EMBL/GenBank/DDBJ databases">
        <authorList>
            <person name="Hammerl J."/>
        </authorList>
    </citation>
    <scope>NUCLEOTIDE SEQUENCE [LARGE SCALE GENOMIC DNA]</scope>
</reference>
<reference evidence="1 2" key="2">
    <citation type="submission" date="2015-10" db="EMBL/GenBank/DDBJ databases">
        <title>Complete genome sequence of Stx2 bacteriophages.</title>
        <authorList>
            <person name="Beutin L."/>
            <person name="Hammerl J.A."/>
            <person name="Reetz J."/>
            <person name="Strauch E."/>
        </authorList>
    </citation>
    <scope>NUCLEOTIDE SEQUENCE [LARGE SCALE GENOMIC DNA]</scope>
</reference>
<accession>A0A0P0ZFG2</accession>
<protein>
    <submittedName>
        <fullName evidence="1">Uncharacterized protein</fullName>
    </submittedName>
</protein>
<sequence>MSGMVGEVTGLTRSLFGNFDLTILKYPVACGAFLPSDA</sequence>
<organism evidence="1 2">
    <name type="scientific">Escherichia phage P13803</name>
    <dbReference type="NCBI Taxonomy" id="1429230"/>
    <lineage>
        <taxon>Viruses</taxon>
        <taxon>Duplodnaviria</taxon>
        <taxon>Heunggongvirae</taxon>
        <taxon>Uroviricota</taxon>
        <taxon>Caudoviricetes</taxon>
        <taxon>Sepvirinae</taxon>
        <taxon>Oslovirus</taxon>
        <taxon>Oslovirus ov191</taxon>
    </lineage>
</organism>
<evidence type="ECO:0000313" key="1">
    <source>
        <dbReference type="EMBL" id="CDK12663.1"/>
    </source>
</evidence>
<gene>
    <name evidence="1" type="primary">ORF09</name>
</gene>
<proteinExistence type="predicted"/>